<keyword evidence="1" id="KW-0812">Transmembrane</keyword>
<gene>
    <name evidence="2" type="ORF">HF999_21185</name>
</gene>
<feature type="transmembrane region" description="Helical" evidence="1">
    <location>
        <begin position="94"/>
        <end position="114"/>
    </location>
</feature>
<evidence type="ECO:0000313" key="3">
    <source>
        <dbReference type="Proteomes" id="UP000582646"/>
    </source>
</evidence>
<dbReference type="EMBL" id="JAAXOQ010000047">
    <property type="protein sequence ID" value="NKY20874.1"/>
    <property type="molecule type" value="Genomic_DNA"/>
</dbReference>
<keyword evidence="3" id="KW-1185">Reference proteome</keyword>
<protein>
    <submittedName>
        <fullName evidence="2">Uncharacterized protein</fullName>
    </submittedName>
</protein>
<proteinExistence type="predicted"/>
<keyword evidence="1" id="KW-0472">Membrane</keyword>
<accession>A0A846X5Z6</accession>
<dbReference type="Proteomes" id="UP000582646">
    <property type="component" value="Unassembled WGS sequence"/>
</dbReference>
<reference evidence="2 3" key="1">
    <citation type="submission" date="2020-04" db="EMBL/GenBank/DDBJ databases">
        <title>MicrobeNet Type strains.</title>
        <authorList>
            <person name="Nicholson A.C."/>
        </authorList>
    </citation>
    <scope>NUCLEOTIDE SEQUENCE [LARGE SCALE GENOMIC DNA]</scope>
    <source>
        <strain evidence="2 3">DSM 44113</strain>
    </source>
</reference>
<feature type="transmembrane region" description="Helical" evidence="1">
    <location>
        <begin position="158"/>
        <end position="177"/>
    </location>
</feature>
<sequence length="232" mass="25535">MIDALDQLSPTLAQYFPPHYVRERADWVGNYGHGEAAVLRQQRLAARARRGLRSEAGTGAGAVSEERARRRLGRRLAAKDRKVRGAAAIGFVEVVRLVAFGPALLLGWLIYAVLYQRVPAWGPLRWRHLSGAAAAIGLATALVLLWTTSPTSLGGFVTWWIALQVPLGVAYAARLAWLWGWEAVTRTTTTTTAPSEVEIDVPADAQRTRTATPSESVWGRIKTWTTEPEEKK</sequence>
<feature type="transmembrane region" description="Helical" evidence="1">
    <location>
        <begin position="126"/>
        <end position="146"/>
    </location>
</feature>
<keyword evidence="1" id="KW-1133">Transmembrane helix</keyword>
<comment type="caution">
    <text evidence="2">The sequence shown here is derived from an EMBL/GenBank/DDBJ whole genome shotgun (WGS) entry which is preliminary data.</text>
</comment>
<evidence type="ECO:0000313" key="2">
    <source>
        <dbReference type="EMBL" id="NKY20874.1"/>
    </source>
</evidence>
<evidence type="ECO:0000256" key="1">
    <source>
        <dbReference type="SAM" id="Phobius"/>
    </source>
</evidence>
<organism evidence="2 3">
    <name type="scientific">Tsukamurella spumae</name>
    <dbReference type="NCBI Taxonomy" id="44753"/>
    <lineage>
        <taxon>Bacteria</taxon>
        <taxon>Bacillati</taxon>
        <taxon>Actinomycetota</taxon>
        <taxon>Actinomycetes</taxon>
        <taxon>Mycobacteriales</taxon>
        <taxon>Tsukamurellaceae</taxon>
        <taxon>Tsukamurella</taxon>
    </lineage>
</organism>
<dbReference type="AlphaFoldDB" id="A0A846X5Z6"/>
<name>A0A846X5Z6_9ACTN</name>
<dbReference type="RefSeq" id="WP_168547779.1">
    <property type="nucleotide sequence ID" value="NZ_BAAAKS010000023.1"/>
</dbReference>